<dbReference type="OrthoDB" id="5981550at2759"/>
<name>W5MS82_LEPOC</name>
<feature type="repeat" description="RCC1" evidence="5">
    <location>
        <begin position="283"/>
        <end position="334"/>
    </location>
</feature>
<reference evidence="8" key="2">
    <citation type="submission" date="2025-08" db="UniProtKB">
        <authorList>
            <consortium name="Ensembl"/>
        </authorList>
    </citation>
    <scope>IDENTIFICATION</scope>
</reference>
<dbReference type="InterPro" id="IPR009091">
    <property type="entry name" value="RCC1/BLIP-II"/>
</dbReference>
<reference evidence="8" key="3">
    <citation type="submission" date="2025-09" db="UniProtKB">
        <authorList>
            <consortium name="Ensembl"/>
        </authorList>
    </citation>
    <scope>IDENTIFICATION</scope>
</reference>
<evidence type="ECO:0000256" key="3">
    <source>
        <dbReference type="ARBA" id="ARBA00022786"/>
    </source>
</evidence>
<dbReference type="EMBL" id="AHAT01015458">
    <property type="status" value="NOT_ANNOTATED_CDS"/>
    <property type="molecule type" value="Genomic_DNA"/>
</dbReference>
<feature type="repeat" description="RCC1" evidence="5">
    <location>
        <begin position="231"/>
        <end position="282"/>
    </location>
</feature>
<feature type="repeat" description="RCC1" evidence="5">
    <location>
        <begin position="183"/>
        <end position="230"/>
    </location>
</feature>
<dbReference type="eggNOG" id="KOG0941">
    <property type="taxonomic scope" value="Eukaryota"/>
</dbReference>
<feature type="compositionally biased region" description="Basic and acidic residues" evidence="6">
    <location>
        <begin position="98"/>
        <end position="114"/>
    </location>
</feature>
<dbReference type="PROSITE" id="PS50237">
    <property type="entry name" value="HECT"/>
    <property type="match status" value="1"/>
</dbReference>
<organism evidence="8 9">
    <name type="scientific">Lepisosteus oculatus</name>
    <name type="common">Spotted gar</name>
    <dbReference type="NCBI Taxonomy" id="7918"/>
    <lineage>
        <taxon>Eukaryota</taxon>
        <taxon>Metazoa</taxon>
        <taxon>Chordata</taxon>
        <taxon>Craniata</taxon>
        <taxon>Vertebrata</taxon>
        <taxon>Euteleostomi</taxon>
        <taxon>Actinopterygii</taxon>
        <taxon>Neopterygii</taxon>
        <taxon>Holostei</taxon>
        <taxon>Semionotiformes</taxon>
        <taxon>Lepisosteidae</taxon>
        <taxon>Lepisosteus</taxon>
    </lineage>
</organism>
<dbReference type="GO" id="GO:0006511">
    <property type="term" value="P:ubiquitin-dependent protein catabolic process"/>
    <property type="evidence" value="ECO:0000318"/>
    <property type="project" value="GO_Central"/>
</dbReference>
<evidence type="ECO:0000313" key="9">
    <source>
        <dbReference type="Proteomes" id="UP000018468"/>
    </source>
</evidence>
<keyword evidence="2" id="KW-0677">Repeat</keyword>
<dbReference type="OMA" id="LQYMYNV"/>
<keyword evidence="3 4" id="KW-0833">Ubl conjugation pathway</keyword>
<dbReference type="InterPro" id="IPR058923">
    <property type="entry name" value="RCC1-like_dom"/>
</dbReference>
<dbReference type="GO" id="GO:0061630">
    <property type="term" value="F:ubiquitin protein ligase activity"/>
    <property type="evidence" value="ECO:0000318"/>
    <property type="project" value="GO_Central"/>
</dbReference>
<accession>W5MS82</accession>
<dbReference type="SUPFAM" id="SSF50985">
    <property type="entry name" value="RCC1/BLIP-II"/>
    <property type="match status" value="1"/>
</dbReference>
<dbReference type="SUPFAM" id="SSF56204">
    <property type="entry name" value="Hect, E3 ligase catalytic domain"/>
    <property type="match status" value="1"/>
</dbReference>
<dbReference type="Gene3D" id="2.130.10.30">
    <property type="entry name" value="Regulator of chromosome condensation 1/beta-lactamase-inhibitor protein II"/>
    <property type="match status" value="2"/>
</dbReference>
<dbReference type="Gene3D" id="3.90.1750.10">
    <property type="entry name" value="Hect, E3 ligase catalytic domains"/>
    <property type="match status" value="1"/>
</dbReference>
<feature type="region of interest" description="Disordered" evidence="6">
    <location>
        <begin position="95"/>
        <end position="114"/>
    </location>
</feature>
<dbReference type="Pfam" id="PF00632">
    <property type="entry name" value="HECT"/>
    <property type="match status" value="1"/>
</dbReference>
<evidence type="ECO:0000256" key="2">
    <source>
        <dbReference type="ARBA" id="ARBA00022737"/>
    </source>
</evidence>
<evidence type="ECO:0000313" key="8">
    <source>
        <dbReference type="Ensembl" id="ENSLOCP00000011241.1"/>
    </source>
</evidence>
<keyword evidence="9" id="KW-1185">Reference proteome</keyword>
<dbReference type="FunFam" id="3.30.2160.10:FF:000004">
    <property type="entry name" value="probable E3 ubiquitin-protein ligase HERC4 isoform X1"/>
    <property type="match status" value="1"/>
</dbReference>
<dbReference type="Proteomes" id="UP000018468">
    <property type="component" value="Linkage group LG4"/>
</dbReference>
<dbReference type="SMART" id="SM00119">
    <property type="entry name" value="HECTc"/>
    <property type="match status" value="1"/>
</dbReference>
<dbReference type="AlphaFoldDB" id="W5MS82"/>
<evidence type="ECO:0000259" key="7">
    <source>
        <dbReference type="PROSITE" id="PS50237"/>
    </source>
</evidence>
<dbReference type="HOGENOM" id="CLU_002173_5_3_1"/>
<dbReference type="InParanoid" id="W5MS82"/>
<dbReference type="GO" id="GO:0005737">
    <property type="term" value="C:cytoplasm"/>
    <property type="evidence" value="ECO:0000318"/>
    <property type="project" value="GO_Central"/>
</dbReference>
<sequence>MLVNSRFYLQTGFGYKFPQKSGTPVWISKASEAVMFSWGSASCQELGLTGRVGIDNAERNDSSPVFLRNRVVEIGCGNGVFGFIKESGNISVFLDGDGEGRQQKRRSRQVELPKQKEKRHIVSVSCGMTHVVLVSDSGGIFEAYCHEPSKVINAKPLKNIYNTHQIIQIACGNHHSLALSRGGEVFSWETKQTAQYKDKGPSIQHLKSLLGIPVAQIAAGGDHSFALSLFGTVFGWGRNSAGQLGLGDTQDRRIPTPVTALELKKTVFISCGEEHTAVLTKDGLVFTFGSGSYGQLGHNSLRNELRPRLVAELWGKKVSQIACGRNHTMAYVSSCQKVYSFGCGAQGQLGTGFIEKQLIPLPATTAAAENGTELEVDRIFAGGNQSFVLCSSPKVSGNTPVSQNIATLNNTEVEELISKSRSKKINKINFVFGSSSCLNGSFLKQRKDEHYRISHNTPKTGIDFRQTFHVFQKLKNSEIINQVVAVVCEKLLPSLTEAPAGVEAFRVYVIVPELLRHLDTEQNSKVADSLTVAVLRLNSDSLDVLESLWTDIPRESLKCLVRLYKHQTEECLKQNDCQLHQVKDRLYNLLQMLQILYKSNKKAKKSIAAKMFYLNEMFLFLPSYESLHKCEFYPSVADRTRIEQLTDLFCKFHFVLSLPVKVNLFYTNSHLKKLSYWVIFPNEAQALNLAVRRCNLIEDAFNILSNVAVEDLRKLLTVEFVGEIDRPGVLRKDFFLYFFDKVIEPESNMFWYNELSTLLWFPSKTSVEKKKYYLFGILCGLAMNNYNTVHLPFPLALFKKLVDVKPTLEDLKELEPRVGKSLQNVLDYSDDDIEENLCLSFNVSWDGMVVNLHPDGEDIPVTNTNKEQFVSAYVDYVFNKSVKNLFEEFKRGFYQVCKMDMVKIFQPQELMETVVGKEDYDWEMLKQNCIYEPEYHANHF</sequence>
<evidence type="ECO:0000256" key="4">
    <source>
        <dbReference type="PROSITE-ProRule" id="PRU00104"/>
    </source>
</evidence>
<evidence type="ECO:0000256" key="5">
    <source>
        <dbReference type="PROSITE-ProRule" id="PRU00235"/>
    </source>
</evidence>
<dbReference type="Pfam" id="PF25390">
    <property type="entry name" value="WD40_RLD"/>
    <property type="match status" value="1"/>
</dbReference>
<comment type="caution">
    <text evidence="4">Lacks conserved residue(s) required for the propagation of feature annotation.</text>
</comment>
<dbReference type="PANTHER" id="PTHR45622:SF73">
    <property type="entry name" value="E3 UBIQUITIN-PROTEIN LIGASE HERC4-LIKE ISOFORM X1-RELATED"/>
    <property type="match status" value="1"/>
</dbReference>
<dbReference type="GO" id="GO:0016567">
    <property type="term" value="P:protein ubiquitination"/>
    <property type="evidence" value="ECO:0000318"/>
    <property type="project" value="GO_Central"/>
</dbReference>
<dbReference type="Ensembl" id="ENSLOCT00000011257.1">
    <property type="protein sequence ID" value="ENSLOCP00000011241.1"/>
    <property type="gene ID" value="ENSLOCG00000009216.1"/>
</dbReference>
<evidence type="ECO:0000256" key="1">
    <source>
        <dbReference type="ARBA" id="ARBA00022679"/>
    </source>
</evidence>
<protein>
    <submittedName>
        <fullName evidence="8">Probable E3 ubiquitin-protein ligase HERC4</fullName>
    </submittedName>
</protein>
<evidence type="ECO:0000256" key="6">
    <source>
        <dbReference type="SAM" id="MobiDB-lite"/>
    </source>
</evidence>
<dbReference type="GeneTree" id="ENSGT00940000163989"/>
<dbReference type="PANTHER" id="PTHR45622">
    <property type="entry name" value="UBIQUITIN-PROTEIN LIGASE E3A-RELATED"/>
    <property type="match status" value="1"/>
</dbReference>
<dbReference type="InterPro" id="IPR035983">
    <property type="entry name" value="Hect_E3_ubiquitin_ligase"/>
</dbReference>
<proteinExistence type="predicted"/>
<dbReference type="InterPro" id="IPR000569">
    <property type="entry name" value="HECT_dom"/>
</dbReference>
<dbReference type="PRINTS" id="PR00633">
    <property type="entry name" value="RCCNDNSATION"/>
</dbReference>
<dbReference type="KEGG" id="loc:102687689"/>
<dbReference type="InterPro" id="IPR000408">
    <property type="entry name" value="Reg_chr_condens"/>
</dbReference>
<dbReference type="PROSITE" id="PS00626">
    <property type="entry name" value="RCC1_2"/>
    <property type="match status" value="3"/>
</dbReference>
<keyword evidence="1" id="KW-0808">Transferase</keyword>
<dbReference type="STRING" id="7918.ENSLOCP00000011241"/>
<dbReference type="PROSITE" id="PS50012">
    <property type="entry name" value="RCC1_3"/>
    <property type="match status" value="4"/>
</dbReference>
<dbReference type="Gene3D" id="3.30.2160.10">
    <property type="entry name" value="Hect, E3 ligase catalytic domain"/>
    <property type="match status" value="1"/>
</dbReference>
<reference evidence="9" key="1">
    <citation type="submission" date="2011-12" db="EMBL/GenBank/DDBJ databases">
        <title>The Draft Genome of Lepisosteus oculatus.</title>
        <authorList>
            <consortium name="The Broad Institute Genome Assembly &amp; Analysis Group"/>
            <consortium name="Computational R&amp;D Group"/>
            <consortium name="and Sequencing Platform"/>
            <person name="Di Palma F."/>
            <person name="Alfoldi J."/>
            <person name="Johnson J."/>
            <person name="Berlin A."/>
            <person name="Gnerre S."/>
            <person name="Jaffe D."/>
            <person name="MacCallum I."/>
            <person name="Young S."/>
            <person name="Walker B.J."/>
            <person name="Lander E.S."/>
            <person name="Lindblad-Toh K."/>
        </authorList>
    </citation>
    <scope>NUCLEOTIDE SEQUENCE [LARGE SCALE GENOMIC DNA]</scope>
</reference>
<dbReference type="Bgee" id="ENSLOCG00000009216">
    <property type="expression patterns" value="Expressed in intestine and 9 other cell types or tissues"/>
</dbReference>
<dbReference type="InterPro" id="IPR051709">
    <property type="entry name" value="Ub-ligase/GTPase-reg"/>
</dbReference>
<feature type="repeat" description="RCC1" evidence="5">
    <location>
        <begin position="336"/>
        <end position="392"/>
    </location>
</feature>
<feature type="domain" description="HECT" evidence="7">
    <location>
        <begin position="708"/>
        <end position="940"/>
    </location>
</feature>